<keyword evidence="1" id="KW-1133">Transmembrane helix</keyword>
<dbReference type="SUPFAM" id="SSF52540">
    <property type="entry name" value="P-loop containing nucleoside triphosphate hydrolases"/>
    <property type="match status" value="1"/>
</dbReference>
<feature type="transmembrane region" description="Helical" evidence="1">
    <location>
        <begin position="69"/>
        <end position="88"/>
    </location>
</feature>
<dbReference type="Gene3D" id="3.40.50.300">
    <property type="entry name" value="P-loop containing nucleotide triphosphate hydrolases"/>
    <property type="match status" value="1"/>
</dbReference>
<proteinExistence type="predicted"/>
<name>A0ABV8EYC8_9ACTN</name>
<evidence type="ECO:0000313" key="3">
    <source>
        <dbReference type="Proteomes" id="UP001595698"/>
    </source>
</evidence>
<sequence length="661" mass="71118">MTTTETAEAPSSPRTPAPAHAEQYTLTGELQRATTTLVRASRTGLYPPAAMAGLYGAATVLHESGAHPLYVLAGTAAAVAAGICLGRVRAWLEEAPWRRVWAGGVLAAATAWTTTAVAAGTGMTTLLPATLVVGGGLLAAPWWWIHRHETEAVPAPQPKPELTPELAAPERRLAIEAPPAPPAPHVHQVAWAEHVGAEGHSLPGSRLIDPEAIVDHHGEPNGMRWIIDGGPARHTYTRMRGAMEEIKATLDRPHVDSLVYLDEDPEQRKTRAKLVVLERNPLTQPQFWMRPGFDPATGRIPISVYPDGSGYAYYVLYTPGWGITHDLVVGTYGSGKSTVLRLLTGESLAAGSAVALFDPHGSFSEITPRVMASYRKPEEIYAGACALRAAYEERIEILHEVGETRMGPEFGHPVLHAVIDEASRKEVLGNSIISGLLTDIGREGRKLWIKLTVATQDPSVEEGFHDNSALRDMLLSGNVIILRVATAANTRMARTGGVEVSPHELPKFFDREQQMPTTGLGYVLTGSGSDLPSRSLNMTPEAFAAQVPASGPLDERTGQAWQRGYEEALAELARLAEQAERSTKSGGVALHAIPADASADPGAKAALLELFQVREEVSIADIRQARICSPSRAYDLLKELADDGLIEKVQGERGRYVRKAS</sequence>
<evidence type="ECO:0008006" key="4">
    <source>
        <dbReference type="Google" id="ProtNLM"/>
    </source>
</evidence>
<organism evidence="2 3">
    <name type="scientific">Streptosporangium jomthongense</name>
    <dbReference type="NCBI Taxonomy" id="1193683"/>
    <lineage>
        <taxon>Bacteria</taxon>
        <taxon>Bacillati</taxon>
        <taxon>Actinomycetota</taxon>
        <taxon>Actinomycetes</taxon>
        <taxon>Streptosporangiales</taxon>
        <taxon>Streptosporangiaceae</taxon>
        <taxon>Streptosporangium</taxon>
    </lineage>
</organism>
<keyword evidence="1" id="KW-0812">Transmembrane</keyword>
<accession>A0ABV8EYC8</accession>
<comment type="caution">
    <text evidence="2">The sequence shown here is derived from an EMBL/GenBank/DDBJ whole genome shotgun (WGS) entry which is preliminary data.</text>
</comment>
<dbReference type="Proteomes" id="UP001595698">
    <property type="component" value="Unassembled WGS sequence"/>
</dbReference>
<evidence type="ECO:0000313" key="2">
    <source>
        <dbReference type="EMBL" id="MFC3981404.1"/>
    </source>
</evidence>
<dbReference type="InterPro" id="IPR027417">
    <property type="entry name" value="P-loop_NTPase"/>
</dbReference>
<keyword evidence="3" id="KW-1185">Reference proteome</keyword>
<protein>
    <recommendedName>
        <fullName evidence="4">FtsK domain-containing protein</fullName>
    </recommendedName>
</protein>
<keyword evidence="1" id="KW-0472">Membrane</keyword>
<gene>
    <name evidence="2" type="ORF">ACFOYY_14795</name>
</gene>
<feature type="transmembrane region" description="Helical" evidence="1">
    <location>
        <begin position="100"/>
        <end position="120"/>
    </location>
</feature>
<dbReference type="RefSeq" id="WP_386190070.1">
    <property type="nucleotide sequence ID" value="NZ_JBHSBC010000013.1"/>
</dbReference>
<reference evidence="3" key="1">
    <citation type="journal article" date="2019" name="Int. J. Syst. Evol. Microbiol.">
        <title>The Global Catalogue of Microorganisms (GCM) 10K type strain sequencing project: providing services to taxonomists for standard genome sequencing and annotation.</title>
        <authorList>
            <consortium name="The Broad Institute Genomics Platform"/>
            <consortium name="The Broad Institute Genome Sequencing Center for Infectious Disease"/>
            <person name="Wu L."/>
            <person name="Ma J."/>
        </authorList>
    </citation>
    <scope>NUCLEOTIDE SEQUENCE [LARGE SCALE GENOMIC DNA]</scope>
    <source>
        <strain evidence="3">TBRC 7912</strain>
    </source>
</reference>
<evidence type="ECO:0000256" key="1">
    <source>
        <dbReference type="SAM" id="Phobius"/>
    </source>
</evidence>
<dbReference type="EMBL" id="JBHSBC010000013">
    <property type="protein sequence ID" value="MFC3981404.1"/>
    <property type="molecule type" value="Genomic_DNA"/>
</dbReference>